<keyword evidence="7 12" id="KW-0274">FAD</keyword>
<feature type="compositionally biased region" description="Polar residues" evidence="14">
    <location>
        <begin position="90"/>
        <end position="121"/>
    </location>
</feature>
<comment type="catalytic activity">
    <reaction evidence="12">
        <text>2 L-arginine + 3 NADPH + 4 O2 + H(+) = 2 L-citrulline + 2 nitric oxide + 3 NADP(+) + 4 H2O</text>
        <dbReference type="Rhea" id="RHEA:19897"/>
        <dbReference type="ChEBI" id="CHEBI:15377"/>
        <dbReference type="ChEBI" id="CHEBI:15378"/>
        <dbReference type="ChEBI" id="CHEBI:15379"/>
        <dbReference type="ChEBI" id="CHEBI:16480"/>
        <dbReference type="ChEBI" id="CHEBI:32682"/>
        <dbReference type="ChEBI" id="CHEBI:57743"/>
        <dbReference type="ChEBI" id="CHEBI:57783"/>
        <dbReference type="ChEBI" id="CHEBI:58349"/>
        <dbReference type="EC" id="1.14.13.39"/>
    </reaction>
</comment>
<dbReference type="Pfam" id="PF00175">
    <property type="entry name" value="NAD_binding_1"/>
    <property type="match status" value="1"/>
</dbReference>
<dbReference type="InterPro" id="IPR001094">
    <property type="entry name" value="Flavdoxin-like"/>
</dbReference>
<feature type="compositionally biased region" description="Polar residues" evidence="14">
    <location>
        <begin position="145"/>
        <end position="159"/>
    </location>
</feature>
<dbReference type="Gene3D" id="3.40.50.360">
    <property type="match status" value="1"/>
</dbReference>
<dbReference type="EC" id="1.14.13.39" evidence="12"/>
<dbReference type="InterPro" id="IPR044940">
    <property type="entry name" value="NOS_dom_2"/>
</dbReference>
<evidence type="ECO:0000313" key="17">
    <source>
        <dbReference type="EnsemblMetazoa" id="CLYHEMP017177.3"/>
    </source>
</evidence>
<reference evidence="17" key="1">
    <citation type="submission" date="2021-01" db="UniProtKB">
        <authorList>
            <consortium name="EnsemblMetazoa"/>
        </authorList>
    </citation>
    <scope>IDENTIFICATION</scope>
</reference>
<dbReference type="Pfam" id="PF02898">
    <property type="entry name" value="NO_synthase"/>
    <property type="match status" value="1"/>
</dbReference>
<dbReference type="GO" id="GO:0005516">
    <property type="term" value="F:calmodulin binding"/>
    <property type="evidence" value="ECO:0007669"/>
    <property type="project" value="UniProtKB-KW"/>
</dbReference>
<evidence type="ECO:0000256" key="8">
    <source>
        <dbReference type="ARBA" id="ARBA00022857"/>
    </source>
</evidence>
<feature type="region of interest" description="Disordered" evidence="14">
    <location>
        <begin position="1"/>
        <end position="179"/>
    </location>
</feature>
<dbReference type="InterPro" id="IPR036119">
    <property type="entry name" value="NOS_N_sf"/>
</dbReference>
<dbReference type="SUPFAM" id="SSF52218">
    <property type="entry name" value="Flavoproteins"/>
    <property type="match status" value="1"/>
</dbReference>
<dbReference type="Gene3D" id="3.40.50.80">
    <property type="entry name" value="Nucleotide-binding domain of ferredoxin-NADP reductase (FNR) module"/>
    <property type="match status" value="1"/>
</dbReference>
<keyword evidence="9 12" id="KW-0112">Calmodulin-binding</keyword>
<dbReference type="Gene3D" id="3.90.1230.10">
    <property type="entry name" value="Nitric Oxide Synthase, Chain A, domain 3"/>
    <property type="match status" value="1"/>
</dbReference>
<dbReference type="PROSITE" id="PS50902">
    <property type="entry name" value="FLAVODOXIN_LIKE"/>
    <property type="match status" value="1"/>
</dbReference>
<dbReference type="Gene3D" id="2.40.30.10">
    <property type="entry name" value="Translation factors"/>
    <property type="match status" value="1"/>
</dbReference>
<evidence type="ECO:0000256" key="9">
    <source>
        <dbReference type="ARBA" id="ARBA00022860"/>
    </source>
</evidence>
<feature type="compositionally biased region" description="Basic residues" evidence="14">
    <location>
        <begin position="27"/>
        <end position="39"/>
    </location>
</feature>
<evidence type="ECO:0000256" key="11">
    <source>
        <dbReference type="ARBA" id="ARBA00023004"/>
    </source>
</evidence>
<keyword evidence="8 12" id="KW-0521">NADP</keyword>
<feature type="domain" description="Flavodoxin-like" evidence="15">
    <location>
        <begin position="720"/>
        <end position="885"/>
    </location>
</feature>
<dbReference type="Gene3D" id="3.90.340.10">
    <property type="entry name" value="Nitric Oxide Synthase, Chain A, domain 1"/>
    <property type="match status" value="1"/>
</dbReference>
<evidence type="ECO:0000256" key="1">
    <source>
        <dbReference type="ARBA" id="ARBA00001970"/>
    </source>
</evidence>
<keyword evidence="11 12" id="KW-0408">Iron</keyword>
<dbReference type="SUPFAM" id="SSF63380">
    <property type="entry name" value="Riboflavin synthase domain-like"/>
    <property type="match status" value="1"/>
</dbReference>
<dbReference type="InterPro" id="IPR017927">
    <property type="entry name" value="FAD-bd_FR_type"/>
</dbReference>
<dbReference type="InterPro" id="IPR044943">
    <property type="entry name" value="NOS_dom_1"/>
</dbReference>
<dbReference type="SUPFAM" id="SSF56512">
    <property type="entry name" value="Nitric oxide (NO) synthase oxygenase domain"/>
    <property type="match status" value="1"/>
</dbReference>
<evidence type="ECO:0000256" key="4">
    <source>
        <dbReference type="ARBA" id="ARBA00022630"/>
    </source>
</evidence>
<feature type="compositionally biased region" description="Basic and acidic residues" evidence="14">
    <location>
        <begin position="73"/>
        <end position="89"/>
    </location>
</feature>
<evidence type="ECO:0000256" key="14">
    <source>
        <dbReference type="SAM" id="MobiDB-lite"/>
    </source>
</evidence>
<name>A0A7M5X4A6_9CNID</name>
<dbReference type="InterPro" id="IPR023173">
    <property type="entry name" value="NADPH_Cyt_P450_Rdtase_alpha"/>
</dbReference>
<dbReference type="FunFam" id="3.90.440.10:FF:000001">
    <property type="entry name" value="Endothelial nitric oxide synthase"/>
    <property type="match status" value="1"/>
</dbReference>
<evidence type="ECO:0000256" key="6">
    <source>
        <dbReference type="ARBA" id="ARBA00022723"/>
    </source>
</evidence>
<keyword evidence="4" id="KW-0285">Flavoprotein</keyword>
<organism evidence="17 18">
    <name type="scientific">Clytia hemisphaerica</name>
    <dbReference type="NCBI Taxonomy" id="252671"/>
    <lineage>
        <taxon>Eukaryota</taxon>
        <taxon>Metazoa</taxon>
        <taxon>Cnidaria</taxon>
        <taxon>Hydrozoa</taxon>
        <taxon>Hydroidolina</taxon>
        <taxon>Leptothecata</taxon>
        <taxon>Obeliida</taxon>
        <taxon>Clytiidae</taxon>
        <taxon>Clytia</taxon>
    </lineage>
</organism>
<dbReference type="PRINTS" id="PR00371">
    <property type="entry name" value="FPNCR"/>
</dbReference>
<dbReference type="EnsemblMetazoa" id="CLYHEMT017177.3">
    <property type="protein sequence ID" value="CLYHEMP017177.3"/>
    <property type="gene ID" value="CLYHEMG017177"/>
</dbReference>
<dbReference type="PROSITE" id="PS60001">
    <property type="entry name" value="NOS"/>
    <property type="match status" value="1"/>
</dbReference>
<dbReference type="Pfam" id="PF00258">
    <property type="entry name" value="Flavodoxin_1"/>
    <property type="match status" value="1"/>
</dbReference>
<dbReference type="GO" id="GO:0046872">
    <property type="term" value="F:metal ion binding"/>
    <property type="evidence" value="ECO:0007669"/>
    <property type="project" value="UniProtKB-KW"/>
</dbReference>
<dbReference type="InterPro" id="IPR044944">
    <property type="entry name" value="NOS_dom_3"/>
</dbReference>
<keyword evidence="3 12" id="KW-0349">Heme</keyword>
<accession>A0A7M5X4A6</accession>
<comment type="similarity">
    <text evidence="2 12">Belongs to the NOS family.</text>
</comment>
<dbReference type="InterPro" id="IPR039261">
    <property type="entry name" value="FNR_nucleotide-bd"/>
</dbReference>
<evidence type="ECO:0000259" key="15">
    <source>
        <dbReference type="PROSITE" id="PS50902"/>
    </source>
</evidence>
<evidence type="ECO:0000256" key="10">
    <source>
        <dbReference type="ARBA" id="ARBA00023002"/>
    </source>
</evidence>
<dbReference type="InterPro" id="IPR001709">
    <property type="entry name" value="Flavoprot_Pyr_Nucl_cyt_Rdtase"/>
</dbReference>
<evidence type="ECO:0000259" key="16">
    <source>
        <dbReference type="PROSITE" id="PS51384"/>
    </source>
</evidence>
<evidence type="ECO:0000256" key="7">
    <source>
        <dbReference type="ARBA" id="ARBA00022827"/>
    </source>
</evidence>
<feature type="region of interest" description="Disordered" evidence="14">
    <location>
        <begin position="184"/>
        <end position="203"/>
    </location>
</feature>
<dbReference type="InterPro" id="IPR050607">
    <property type="entry name" value="NOS"/>
</dbReference>
<evidence type="ECO:0000256" key="13">
    <source>
        <dbReference type="PIRSR" id="PIRSR000333-1"/>
    </source>
</evidence>
<dbReference type="Gene3D" id="3.90.440.10">
    <property type="entry name" value="Nitric Oxide Synthase,Heme Domain,Chain A domain 2"/>
    <property type="match status" value="1"/>
</dbReference>
<evidence type="ECO:0000256" key="12">
    <source>
        <dbReference type="PIRNR" id="PIRNR000333"/>
    </source>
</evidence>
<evidence type="ECO:0000313" key="18">
    <source>
        <dbReference type="Proteomes" id="UP000594262"/>
    </source>
</evidence>
<dbReference type="GO" id="GO:0050660">
    <property type="term" value="F:flavin adenine dinucleotide binding"/>
    <property type="evidence" value="ECO:0007669"/>
    <property type="project" value="InterPro"/>
</dbReference>
<dbReference type="PANTHER" id="PTHR43410">
    <property type="entry name" value="NITRIC OXIDE SYNTHASE OXYGENASE"/>
    <property type="match status" value="1"/>
</dbReference>
<dbReference type="InterPro" id="IPR029039">
    <property type="entry name" value="Flavoprotein-like_sf"/>
</dbReference>
<dbReference type="GO" id="GO:0050661">
    <property type="term" value="F:NADP binding"/>
    <property type="evidence" value="ECO:0007669"/>
    <property type="project" value="InterPro"/>
</dbReference>
<comment type="cofactor">
    <cofactor evidence="12">
        <name>FAD</name>
        <dbReference type="ChEBI" id="CHEBI:57692"/>
    </cofactor>
    <text evidence="12">Binds 1 FAD.</text>
</comment>
<evidence type="ECO:0000256" key="3">
    <source>
        <dbReference type="ARBA" id="ARBA00022617"/>
    </source>
</evidence>
<comment type="function">
    <text evidence="12">Produces nitric oxide (NO) which is a messenger molecule with diverse functions.</text>
</comment>
<evidence type="ECO:0000256" key="2">
    <source>
        <dbReference type="ARBA" id="ARBA00006267"/>
    </source>
</evidence>
<proteinExistence type="inferred from homology"/>
<dbReference type="InterPro" id="IPR017938">
    <property type="entry name" value="Riboflavin_synthase-like_b-brl"/>
</dbReference>
<dbReference type="GO" id="GO:0006809">
    <property type="term" value="P:nitric oxide biosynthetic process"/>
    <property type="evidence" value="ECO:0007669"/>
    <property type="project" value="InterPro"/>
</dbReference>
<feature type="domain" description="FAD-binding FR-type" evidence="16">
    <location>
        <begin position="939"/>
        <end position="1178"/>
    </location>
</feature>
<feature type="binding site" description="axial binding residue" evidence="13">
    <location>
        <position position="383"/>
    </location>
    <ligand>
        <name>heme b</name>
        <dbReference type="ChEBI" id="CHEBI:60344"/>
    </ligand>
    <ligandPart>
        <name>Fe</name>
        <dbReference type="ChEBI" id="CHEBI:18248"/>
    </ligandPart>
</feature>
<feature type="compositionally biased region" description="Basic and acidic residues" evidence="14">
    <location>
        <begin position="160"/>
        <end position="174"/>
    </location>
</feature>
<comment type="cofactor">
    <cofactor evidence="12">
        <name>FMN</name>
        <dbReference type="ChEBI" id="CHEBI:58210"/>
    </cofactor>
    <text evidence="12">Binds 1 FMN.</text>
</comment>
<dbReference type="SUPFAM" id="SSF52343">
    <property type="entry name" value="Ferredoxin reductase-like, C-terminal NADP-linked domain"/>
    <property type="match status" value="1"/>
</dbReference>
<dbReference type="PROSITE" id="PS51384">
    <property type="entry name" value="FAD_FR"/>
    <property type="match status" value="1"/>
</dbReference>
<sequence length="1389" mass="158183">NMGNAATVFASPTPPQTSTEEGTEVRVKKKSIISIKGRKSSQAVMMEEPNKPSPKISQSANGIHNSNNGTIENKTKEDNRIVENRKKETIQQQNGKNTCPQQVDENLKNLQNGNTDNSKVSNGHIEGDVPGSQNGNPPIAINPPSRDSSPNTKSQNGDSHNIKEEGDNLPKDSLKAPPNQLLKSNLKQSEPKNHHGSSVTTKSKTVTICPAENHKDSKDGLTENNNGEIKYEKEKKVTILENGGPKKPRDRGLPRKISMTTENMCRLKNMTTNNETIDTLHISAERQHCSGTRCLGSVVQPSGGLGTEMLAPGELRSQDELLRQAKDFISQYYKSLKRENIEEEMEERWERVKKEIELRGTYDLDEKELVFGARLAWRNAARCIGRIQWKKLQVFDFRHVTTAKEMFDCILQHLQFATNKGKIRSTISIFPHKTEDMKEFRVWNSQIIRYAGYKKIDGTIVGDPASVEFTEIAQNLGWKGAGTQFDVLPLILQATGRKPEWFEIPKEYVMEVQIKHPNYPKLDELGLKWYAVPAVSNIMLDCGGLQFTACPFNGWYMATEVGARNFTDTNRYNLLKQVAQKMGLNTINNSSMWKDRVQLELTFATLNSYTEAGVTIVDHHTASESFMKHMKDEEKVRGGCPADWVWIVPPISGSVTPVFHQEMLNYKLYPSYEYLEDAWKYLRVERPSPLKKRRTFKDVVKIVELSNSLFGGILKRRSKVSILYATETGKSKAFANLLNEVFLHGFDSKVYCMQDYRVTDIENEQCVLFVASTFGNGEPPDNGQDFVKGLHQMIYPTESMKKYRSFSNLHQGLNEIPENQKGLLCNLRYSVFGLGSRAYPKFCEFGHLLDNSFAKLGGEQIYPMGEGDELNGQEESFKDWARACFKAACDVFVIKDAKLPASIMDNPKEWKDGCFRIKKHDKKTERTSICDELRVMHGRKVFPCPIIDVQNLQTKHSDRVTNLVQISSEGEEGMMYQPGDHLYIYPENDSKRVDKLLKRIRCETDMDELVMVEQTSRNDIWDAIDKVPLPNTLRRIFTNYLDIESPPSRKLLGFFALCAKDEDEKTKLNDLATVIETYDDWRLQDYPSVLEVLNQFKSIDVDVTLLIDQLPLQKARPYSISSSPKMHPNQIHVTVAFVSYKVKDNVTHLGVCSSYLNNRRKGDIVPCYVKRAYSFYLPEDKSAPIMLVGPGTGIAPFRSFWQENICENRENEIILYFGCRHPLKDNIYKQEMNEALAKKGLTKLHVAYSRQEFKPKVYVQDLLRQNAEEVCNFLVGESSHFYVCGDVTMASDVFQCLLDILQKHSAFSQSEAEALIADMKKAGRYHEDIFGVTLKVREVTTRVRSAVKRRSLNLKNQRPRRFHKKLSKAQSLNVGAETARRSQTFDLNL</sequence>
<dbReference type="GO" id="GO:0020037">
    <property type="term" value="F:heme binding"/>
    <property type="evidence" value="ECO:0007669"/>
    <property type="project" value="InterPro"/>
</dbReference>
<dbReference type="InterPro" id="IPR012144">
    <property type="entry name" value="NOS_euk"/>
</dbReference>
<dbReference type="PANTHER" id="PTHR43410:SF1">
    <property type="entry name" value="NITRIC OXIDE SYNTHASE"/>
    <property type="match status" value="1"/>
</dbReference>
<comment type="cofactor">
    <cofactor evidence="1 12">
        <name>heme b</name>
        <dbReference type="ChEBI" id="CHEBI:60344"/>
    </cofactor>
</comment>
<keyword evidence="5 12" id="KW-0288">FMN</keyword>
<feature type="compositionally biased region" description="Polar residues" evidence="14">
    <location>
        <begin position="55"/>
        <end position="72"/>
    </location>
</feature>
<dbReference type="InterPro" id="IPR004030">
    <property type="entry name" value="NOS_N"/>
</dbReference>
<dbReference type="Gene3D" id="1.20.990.10">
    <property type="entry name" value="NADPH-cytochrome p450 Reductase, Chain A, domain 3"/>
    <property type="match status" value="1"/>
</dbReference>
<evidence type="ECO:0000256" key="5">
    <source>
        <dbReference type="ARBA" id="ARBA00022643"/>
    </source>
</evidence>
<dbReference type="OrthoDB" id="5975341at2759"/>
<protein>
    <recommendedName>
        <fullName evidence="12">Nitric oxide synthase</fullName>
        <ecNumber evidence="12">1.14.13.39</ecNumber>
    </recommendedName>
</protein>
<dbReference type="GO" id="GO:0004517">
    <property type="term" value="F:nitric-oxide synthase activity"/>
    <property type="evidence" value="ECO:0007669"/>
    <property type="project" value="UniProtKB-EC"/>
</dbReference>
<dbReference type="PRINTS" id="PR00369">
    <property type="entry name" value="FLAVODOXIN"/>
</dbReference>
<dbReference type="Pfam" id="PF00667">
    <property type="entry name" value="FAD_binding_1"/>
    <property type="match status" value="1"/>
</dbReference>
<dbReference type="InterPro" id="IPR008254">
    <property type="entry name" value="Flavodoxin/NO_synth"/>
</dbReference>
<dbReference type="PIRSF" id="PIRSF000333">
    <property type="entry name" value="NOS"/>
    <property type="match status" value="1"/>
</dbReference>
<keyword evidence="18" id="KW-1185">Reference proteome</keyword>
<dbReference type="Proteomes" id="UP000594262">
    <property type="component" value="Unplaced"/>
</dbReference>
<keyword evidence="10 12" id="KW-0560">Oxidoreductase</keyword>
<dbReference type="InterPro" id="IPR001433">
    <property type="entry name" value="OxRdtase_FAD/NAD-bd"/>
</dbReference>
<dbReference type="GO" id="GO:0010181">
    <property type="term" value="F:FMN binding"/>
    <property type="evidence" value="ECO:0007669"/>
    <property type="project" value="InterPro"/>
</dbReference>
<dbReference type="InterPro" id="IPR003097">
    <property type="entry name" value="CysJ-like_FAD-binding"/>
</dbReference>
<keyword evidence="6 12" id="KW-0479">Metal-binding</keyword>